<dbReference type="OrthoDB" id="10255963at2759"/>
<comment type="caution">
    <text evidence="1">The sequence shown here is derived from an EMBL/GenBank/DDBJ whole genome shotgun (WGS) entry which is preliminary data.</text>
</comment>
<dbReference type="Proteomes" id="UP000299102">
    <property type="component" value="Unassembled WGS sequence"/>
</dbReference>
<reference evidence="1 2" key="1">
    <citation type="journal article" date="2019" name="Commun. Biol.">
        <title>The bagworm genome reveals a unique fibroin gene that provides high tensile strength.</title>
        <authorList>
            <person name="Kono N."/>
            <person name="Nakamura H."/>
            <person name="Ohtoshi R."/>
            <person name="Tomita M."/>
            <person name="Numata K."/>
            <person name="Arakawa K."/>
        </authorList>
    </citation>
    <scope>NUCLEOTIDE SEQUENCE [LARGE SCALE GENOMIC DNA]</scope>
</reference>
<evidence type="ECO:0000313" key="2">
    <source>
        <dbReference type="Proteomes" id="UP000299102"/>
    </source>
</evidence>
<gene>
    <name evidence="1" type="ORF">EVAR_94960_1</name>
</gene>
<accession>A0A4C1UVS2</accession>
<proteinExistence type="predicted"/>
<keyword evidence="2" id="KW-1185">Reference proteome</keyword>
<dbReference type="PANTHER" id="PTHR30615:SF8">
    <property type="entry name" value="UPF0047 PROTEIN C4A8.02C"/>
    <property type="match status" value="1"/>
</dbReference>
<name>A0A4C1UVS2_EUMVA</name>
<protein>
    <submittedName>
        <fullName evidence="1">Uncharacterized protein</fullName>
    </submittedName>
</protein>
<dbReference type="EMBL" id="BGZK01000229">
    <property type="protein sequence ID" value="GBP30117.1"/>
    <property type="molecule type" value="Genomic_DNA"/>
</dbReference>
<dbReference type="AlphaFoldDB" id="A0A4C1UVS2"/>
<organism evidence="1 2">
    <name type="scientific">Eumeta variegata</name>
    <name type="common">Bagworm moth</name>
    <name type="synonym">Eumeta japonica</name>
    <dbReference type="NCBI Taxonomy" id="151549"/>
    <lineage>
        <taxon>Eukaryota</taxon>
        <taxon>Metazoa</taxon>
        <taxon>Ecdysozoa</taxon>
        <taxon>Arthropoda</taxon>
        <taxon>Hexapoda</taxon>
        <taxon>Insecta</taxon>
        <taxon>Pterygota</taxon>
        <taxon>Neoptera</taxon>
        <taxon>Endopterygota</taxon>
        <taxon>Lepidoptera</taxon>
        <taxon>Glossata</taxon>
        <taxon>Ditrysia</taxon>
        <taxon>Tineoidea</taxon>
        <taxon>Psychidae</taxon>
        <taxon>Oiketicinae</taxon>
        <taxon>Eumeta</taxon>
    </lineage>
</organism>
<dbReference type="STRING" id="151549.A0A4C1UVS2"/>
<dbReference type="InterPro" id="IPR001602">
    <property type="entry name" value="UPF0047_YjbQ-like"/>
</dbReference>
<evidence type="ECO:0000313" key="1">
    <source>
        <dbReference type="EMBL" id="GBP30117.1"/>
    </source>
</evidence>
<sequence length="188" mass="21297">MEHMEELYHKRTDGYRVLITHTTFRTVFKTVAYFESVRSASTLTYIATADGPRGNRNMHVTSLRPDGSTRMEAEPIPSSCISSDDAFDHDADRYLVLDSAFRPACNLHSATDHTVPFWTKLGQMIGSAWFQRKLNLRPQHRGVHLVTEEILKQVPELSQFAVGLCHIQSECRELRGALSSLHPVLSKT</sequence>
<dbReference type="PANTHER" id="PTHR30615">
    <property type="entry name" value="UNCHARACTERIZED PROTEIN YJBQ-RELATED"/>
    <property type="match status" value="1"/>
</dbReference>